<keyword evidence="4 6" id="KW-0573">Peptidoglycan synthesis</keyword>
<dbReference type="GO" id="GO:0016740">
    <property type="term" value="F:transferase activity"/>
    <property type="evidence" value="ECO:0007669"/>
    <property type="project" value="UniProtKB-KW"/>
</dbReference>
<dbReference type="InterPro" id="IPR050979">
    <property type="entry name" value="LD-transpeptidase"/>
</dbReference>
<keyword evidence="5 6" id="KW-0961">Cell wall biogenesis/degradation</keyword>
<keyword evidence="2" id="KW-0808">Transferase</keyword>
<comment type="caution">
    <text evidence="8">The sequence shown here is derived from an EMBL/GenBank/DDBJ whole genome shotgun (WGS) entry which is preliminary data.</text>
</comment>
<dbReference type="InterPro" id="IPR038063">
    <property type="entry name" value="Transpep_catalytic_dom"/>
</dbReference>
<dbReference type="PANTHER" id="PTHR30582">
    <property type="entry name" value="L,D-TRANSPEPTIDASE"/>
    <property type="match status" value="1"/>
</dbReference>
<dbReference type="Pfam" id="PF03734">
    <property type="entry name" value="YkuD"/>
    <property type="match status" value="1"/>
</dbReference>
<sequence length="232" mass="26382">MKKSSQKKNSFIIFLSTFLILAFATVFIPQSLKKLPCANSISCIKDLSGKYEPVKEGNYLGKLVAVPKEILDNRKAVLAEYTGSENKHIYVDLSKQTLYAYEDNHLVYTFLVSSGKWYPTPTGDFNIWIKVRYTKMSGGNPAIHTYYYLPNVPYVMFFSNDQIAQSRGFSLHGTYWHDNFGHPMSHGCVNMRTADAETLYYWTNPKVLANTTYASKEDQGTTITIYGEAPKE</sequence>
<feature type="domain" description="L,D-TPase catalytic" evidence="7">
    <location>
        <begin position="87"/>
        <end position="226"/>
    </location>
</feature>
<dbReference type="PANTHER" id="PTHR30582:SF2">
    <property type="entry name" value="L,D-TRANSPEPTIDASE YCIB-RELATED"/>
    <property type="match status" value="1"/>
</dbReference>
<proteinExistence type="predicted"/>
<evidence type="ECO:0000256" key="2">
    <source>
        <dbReference type="ARBA" id="ARBA00022679"/>
    </source>
</evidence>
<evidence type="ECO:0000313" key="8">
    <source>
        <dbReference type="EMBL" id="PIZ47722.1"/>
    </source>
</evidence>
<organism evidence="8 9">
    <name type="scientific">Candidatus Woesebacteria bacterium CG_4_10_14_0_2_um_filter_39_14</name>
    <dbReference type="NCBI Taxonomy" id="1975054"/>
    <lineage>
        <taxon>Bacteria</taxon>
        <taxon>Candidatus Woeseibacteriota</taxon>
    </lineage>
</organism>
<dbReference type="GO" id="GO:0005576">
    <property type="term" value="C:extracellular region"/>
    <property type="evidence" value="ECO:0007669"/>
    <property type="project" value="TreeGrafter"/>
</dbReference>
<evidence type="ECO:0000313" key="9">
    <source>
        <dbReference type="Proteomes" id="UP000229753"/>
    </source>
</evidence>
<evidence type="ECO:0000256" key="3">
    <source>
        <dbReference type="ARBA" id="ARBA00022960"/>
    </source>
</evidence>
<evidence type="ECO:0000256" key="6">
    <source>
        <dbReference type="PROSITE-ProRule" id="PRU01373"/>
    </source>
</evidence>
<dbReference type="CDD" id="cd16913">
    <property type="entry name" value="YkuD_like"/>
    <property type="match status" value="1"/>
</dbReference>
<dbReference type="GO" id="GO:0008360">
    <property type="term" value="P:regulation of cell shape"/>
    <property type="evidence" value="ECO:0007669"/>
    <property type="project" value="UniProtKB-UniRule"/>
</dbReference>
<dbReference type="GO" id="GO:0071555">
    <property type="term" value="P:cell wall organization"/>
    <property type="evidence" value="ECO:0007669"/>
    <property type="project" value="UniProtKB-UniRule"/>
</dbReference>
<accession>A0A2M7TL60</accession>
<name>A0A2M7TL60_9BACT</name>
<dbReference type="SUPFAM" id="SSF141523">
    <property type="entry name" value="L,D-transpeptidase catalytic domain-like"/>
    <property type="match status" value="1"/>
</dbReference>
<evidence type="ECO:0000256" key="5">
    <source>
        <dbReference type="ARBA" id="ARBA00023316"/>
    </source>
</evidence>
<protein>
    <recommendedName>
        <fullName evidence="7">L,D-TPase catalytic domain-containing protein</fullName>
    </recommendedName>
</protein>
<reference evidence="9" key="1">
    <citation type="submission" date="2017-09" db="EMBL/GenBank/DDBJ databases">
        <title>Depth-based differentiation of microbial function through sediment-hosted aquifers and enrichment of novel symbionts in the deep terrestrial subsurface.</title>
        <authorList>
            <person name="Probst A.J."/>
            <person name="Ladd B."/>
            <person name="Jarett J.K."/>
            <person name="Geller-Mcgrath D.E."/>
            <person name="Sieber C.M.K."/>
            <person name="Emerson J.B."/>
            <person name="Anantharaman K."/>
            <person name="Thomas B.C."/>
            <person name="Malmstrom R."/>
            <person name="Stieglmeier M."/>
            <person name="Klingl A."/>
            <person name="Woyke T."/>
            <person name="Ryan C.M."/>
            <person name="Banfield J.F."/>
        </authorList>
    </citation>
    <scope>NUCLEOTIDE SEQUENCE [LARGE SCALE GENOMIC DNA]</scope>
</reference>
<dbReference type="Proteomes" id="UP000229753">
    <property type="component" value="Unassembled WGS sequence"/>
</dbReference>
<gene>
    <name evidence="8" type="ORF">COY29_04775</name>
</gene>
<comment type="pathway">
    <text evidence="1 6">Cell wall biogenesis; peptidoglycan biosynthesis.</text>
</comment>
<dbReference type="EMBL" id="PFNO01000156">
    <property type="protein sequence ID" value="PIZ47722.1"/>
    <property type="molecule type" value="Genomic_DNA"/>
</dbReference>
<evidence type="ECO:0000259" key="7">
    <source>
        <dbReference type="PROSITE" id="PS52029"/>
    </source>
</evidence>
<dbReference type="AlphaFoldDB" id="A0A2M7TL60"/>
<keyword evidence="3 6" id="KW-0133">Cell shape</keyword>
<feature type="active site" description="Proton donor/acceptor" evidence="6">
    <location>
        <position position="172"/>
    </location>
</feature>
<dbReference type="Gene3D" id="2.40.440.10">
    <property type="entry name" value="L,D-transpeptidase catalytic domain-like"/>
    <property type="match status" value="1"/>
</dbReference>
<dbReference type="InterPro" id="IPR005490">
    <property type="entry name" value="LD_TPept_cat_dom"/>
</dbReference>
<dbReference type="UniPathway" id="UPA00219"/>
<dbReference type="GO" id="GO:0071972">
    <property type="term" value="F:peptidoglycan L,D-transpeptidase activity"/>
    <property type="evidence" value="ECO:0007669"/>
    <property type="project" value="TreeGrafter"/>
</dbReference>
<dbReference type="PROSITE" id="PS52029">
    <property type="entry name" value="LD_TPASE"/>
    <property type="match status" value="1"/>
</dbReference>
<dbReference type="GO" id="GO:0018104">
    <property type="term" value="P:peptidoglycan-protein cross-linking"/>
    <property type="evidence" value="ECO:0007669"/>
    <property type="project" value="TreeGrafter"/>
</dbReference>
<evidence type="ECO:0000256" key="4">
    <source>
        <dbReference type="ARBA" id="ARBA00022984"/>
    </source>
</evidence>
<evidence type="ECO:0000256" key="1">
    <source>
        <dbReference type="ARBA" id="ARBA00004752"/>
    </source>
</evidence>
<feature type="active site" description="Nucleophile" evidence="6">
    <location>
        <position position="188"/>
    </location>
</feature>